<dbReference type="InterPro" id="IPR000873">
    <property type="entry name" value="AMP-dep_synth/lig_dom"/>
</dbReference>
<feature type="domain" description="AMP-dependent synthetase/ligase" evidence="1">
    <location>
        <begin position="189"/>
        <end position="531"/>
    </location>
</feature>
<dbReference type="SUPFAM" id="SSF56801">
    <property type="entry name" value="Acetyl-CoA synthetase-like"/>
    <property type="match status" value="1"/>
</dbReference>
<keyword evidence="3" id="KW-1185">Reference proteome</keyword>
<evidence type="ECO:0000313" key="3">
    <source>
        <dbReference type="Proteomes" id="UP001055712"/>
    </source>
</evidence>
<gene>
    <name evidence="2" type="ORF">D9Q98_002007</name>
</gene>
<reference evidence="2" key="2">
    <citation type="submission" date="2020-11" db="EMBL/GenBank/DDBJ databases">
        <authorList>
            <person name="Cecchin M."/>
            <person name="Marcolungo L."/>
            <person name="Rossato M."/>
            <person name="Girolomoni L."/>
            <person name="Cosentino E."/>
            <person name="Cuine S."/>
            <person name="Li-Beisson Y."/>
            <person name="Delledonne M."/>
            <person name="Ballottari M."/>
        </authorList>
    </citation>
    <scope>NUCLEOTIDE SEQUENCE</scope>
    <source>
        <strain evidence="2">211/11P</strain>
        <tissue evidence="2">Whole cell</tissue>
    </source>
</reference>
<reference evidence="2" key="1">
    <citation type="journal article" date="2019" name="Plant J.">
        <title>Chlorella vulgaris genome assembly and annotation reveals the molecular basis for metabolic acclimation to high light conditions.</title>
        <authorList>
            <person name="Cecchin M."/>
            <person name="Marcolungo L."/>
            <person name="Rossato M."/>
            <person name="Girolomoni L."/>
            <person name="Cosentino E."/>
            <person name="Cuine S."/>
            <person name="Li-Beisson Y."/>
            <person name="Delledonne M."/>
            <person name="Ballottari M."/>
        </authorList>
    </citation>
    <scope>NUCLEOTIDE SEQUENCE</scope>
    <source>
        <strain evidence="2">211/11P</strain>
    </source>
</reference>
<dbReference type="PANTHER" id="PTHR44378">
    <property type="entry name" value="ACYL-ACTIVATING ENZYME 17, PEROXISOMAL-RELATED"/>
    <property type="match status" value="1"/>
</dbReference>
<dbReference type="Proteomes" id="UP001055712">
    <property type="component" value="Unassembled WGS sequence"/>
</dbReference>
<dbReference type="AlphaFoldDB" id="A0A9D4TVP0"/>
<accession>A0A9D4TVP0</accession>
<dbReference type="InterPro" id="IPR042099">
    <property type="entry name" value="ANL_N_sf"/>
</dbReference>
<dbReference type="EMBL" id="SIDB01000002">
    <property type="protein sequence ID" value="KAI3435949.1"/>
    <property type="molecule type" value="Genomic_DNA"/>
</dbReference>
<proteinExistence type="predicted"/>
<protein>
    <recommendedName>
        <fullName evidence="1">AMP-dependent synthetase/ligase domain-containing protein</fullName>
    </recommendedName>
</protein>
<dbReference type="PROSITE" id="PS00455">
    <property type="entry name" value="AMP_BINDING"/>
    <property type="match status" value="1"/>
</dbReference>
<evidence type="ECO:0000259" key="1">
    <source>
        <dbReference type="Pfam" id="PF00501"/>
    </source>
</evidence>
<organism evidence="2 3">
    <name type="scientific">Chlorella vulgaris</name>
    <name type="common">Green alga</name>
    <dbReference type="NCBI Taxonomy" id="3077"/>
    <lineage>
        <taxon>Eukaryota</taxon>
        <taxon>Viridiplantae</taxon>
        <taxon>Chlorophyta</taxon>
        <taxon>core chlorophytes</taxon>
        <taxon>Trebouxiophyceae</taxon>
        <taxon>Chlorellales</taxon>
        <taxon>Chlorellaceae</taxon>
        <taxon>Chlorella clade</taxon>
        <taxon>Chlorella</taxon>
    </lineage>
</organism>
<evidence type="ECO:0000313" key="2">
    <source>
        <dbReference type="EMBL" id="KAI3435949.1"/>
    </source>
</evidence>
<dbReference type="InterPro" id="IPR020845">
    <property type="entry name" value="AMP-binding_CS"/>
</dbReference>
<dbReference type="InterPro" id="IPR045851">
    <property type="entry name" value="AMP-bd_C_sf"/>
</dbReference>
<comment type="caution">
    <text evidence="2">The sequence shown here is derived from an EMBL/GenBank/DDBJ whole genome shotgun (WGS) entry which is preliminary data.</text>
</comment>
<dbReference type="OrthoDB" id="10253115at2759"/>
<dbReference type="Gene3D" id="3.40.50.12780">
    <property type="entry name" value="N-terminal domain of ligase-like"/>
    <property type="match status" value="1"/>
</dbReference>
<sequence length="730" mass="77429">MSAVFALTTEQLLECGIGIDEAARIAAGLAAALIHSPDGGGAVPTDLPQLWHRISKFVLRPDQPFALHKLLFEATYQGWDAAVLGPPPAWVPTPCGMAATNAARFMSSWPGDETWRQLRSGNPGADWDLLQRISFSDPEAFWPHLMQQLTMQFHTPPERMLVVGQTADSCCWLPGARFNIAECALSSPDPDRPAIVWADEATPHVLHSMSLGQLATHSAHVAAALRSMGLEQGNAVAINMPMSPEAVAALLGIILQGCVAVCIADSFAAAEVASRCSIAQAKAIFTQDVILRGGQSLPLYARMVEAGGPPAIVLAAAGGQPEVQLRPGDVSWEDFLRSRAPPPGALHAQIASAADTALVLFSSGTTGEPKAIPWTHVTPLRCAANAFFHQDVRPGDVACWPTSMGWMLGPWLVFAALLNGASIALLQGSPQGAAFGRFVQAAQVTMLGVVPSLVGGWRASGCMKGLDWSRIRCFSSAGEASAPDDVLWLMARAGYKPVMDSCGGTEIAGSFLTGSPLQPQAPSTFSTPTIGHCPVIMTQQPDGSSILSFHGDGTAVTGELALAVPCLGVSQRLLNKDHRQAYYEGMPKARGGHWFLRRHGDEMERLPGGAYRALGRVDDTMNLGGIKVSSVELERVCMAHVDGVLEAAAVAAPTSGGGPEQLFLFLVLRPGSTASAADLQQRCQAAISSQLNPLFRVHKALLRSTLPRNASNKVMRRALRADLVRSQSKM</sequence>
<dbReference type="Gene3D" id="3.30.300.30">
    <property type="match status" value="1"/>
</dbReference>
<dbReference type="PANTHER" id="PTHR44378:SF2">
    <property type="entry name" value="ACYL-ACTIVATING ENZYME 17, PEROXISOMAL-RELATED"/>
    <property type="match status" value="1"/>
</dbReference>
<dbReference type="Pfam" id="PF00501">
    <property type="entry name" value="AMP-binding"/>
    <property type="match status" value="1"/>
</dbReference>
<name>A0A9D4TVP0_CHLVU</name>